<dbReference type="STRING" id="1798647.A2855_02155"/>
<comment type="caution">
    <text evidence="1">The sequence shown here is derived from an EMBL/GenBank/DDBJ whole genome shotgun (WGS) entry which is preliminary data.</text>
</comment>
<proteinExistence type="predicted"/>
<name>A0A1G2C8Y1_9BACT</name>
<protein>
    <recommendedName>
        <fullName evidence="3">Zinc-binding domain-containing protein</fullName>
    </recommendedName>
</protein>
<evidence type="ECO:0000313" key="2">
    <source>
        <dbReference type="Proteomes" id="UP000179059"/>
    </source>
</evidence>
<evidence type="ECO:0000313" key="1">
    <source>
        <dbReference type="EMBL" id="OGY97854.1"/>
    </source>
</evidence>
<dbReference type="EMBL" id="MHKX01000021">
    <property type="protein sequence ID" value="OGY97854.1"/>
    <property type="molecule type" value="Genomic_DNA"/>
</dbReference>
<dbReference type="Proteomes" id="UP000179059">
    <property type="component" value="Unassembled WGS sequence"/>
</dbReference>
<dbReference type="AlphaFoldDB" id="A0A1G2C8Y1"/>
<reference evidence="1 2" key="1">
    <citation type="journal article" date="2016" name="Nat. Commun.">
        <title>Thousands of microbial genomes shed light on interconnected biogeochemical processes in an aquifer system.</title>
        <authorList>
            <person name="Anantharaman K."/>
            <person name="Brown C.T."/>
            <person name="Hug L.A."/>
            <person name="Sharon I."/>
            <person name="Castelle C.J."/>
            <person name="Probst A.J."/>
            <person name="Thomas B.C."/>
            <person name="Singh A."/>
            <person name="Wilkins M.J."/>
            <person name="Karaoz U."/>
            <person name="Brodie E.L."/>
            <person name="Williams K.H."/>
            <person name="Hubbard S.S."/>
            <person name="Banfield J.F."/>
        </authorList>
    </citation>
    <scope>NUCLEOTIDE SEQUENCE [LARGE SCALE GENOMIC DNA]</scope>
</reference>
<evidence type="ECO:0008006" key="3">
    <source>
        <dbReference type="Google" id="ProtNLM"/>
    </source>
</evidence>
<sequence>MQAETRNCRTCKNEFRIESDDFGFYERMGVPAPAICPDCRFMRRAVWRNERTLYKRKCASCGNAMVSMYHPASPYTIYCYDCWHSDKWDPYGYARDYDDKRPFFDQLQELMLAVPKCASVISTALGPNIRSEYTNFAGANKDSYLLFNSGPNNEGCAYSRGLQNCRDVYDAYFTEGTERTYEGINAEKCAGVTFGQNIVDCMDSWFLRDCVGSQRCFGCVNLRHGSYQFFNEQMNKEEWTSRIQPLLGSYASWQEIKARFEEHSIKFPRRENNSFKCVGSSGDYLYECKNCKDCFEVSNSENLRYCFSVKDAKDCYDIVGHGRKSELILEGAAVGVSSKMIGCWWCESSHDLEYCLSTRGSEYCFGCDGLQKASHCILNKRYEPEEYNRLRKKIVGELTAAGGYGLFFPLSMSPFAYNESITQDNRPLSREDALARGFRWQDDIPETRGQETMKPEAIPDHIKDVPDSILNEILACVNCGRNYRLIKQELEMYRKALIPIPRRCFNCRHEDRIRRRGPFALFDRTCAKCAKAIKTAYAPERPEVVYCEQCYQAEVV</sequence>
<accession>A0A1G2C8Y1</accession>
<gene>
    <name evidence="1" type="ORF">A2855_02155</name>
</gene>
<organism evidence="1 2">
    <name type="scientific">Candidatus Liptonbacteria bacterium RIFCSPHIGHO2_01_FULL_57_28</name>
    <dbReference type="NCBI Taxonomy" id="1798647"/>
    <lineage>
        <taxon>Bacteria</taxon>
        <taxon>Candidatus Liptoniibacteriota</taxon>
    </lineage>
</organism>